<dbReference type="SUPFAM" id="SSF54001">
    <property type="entry name" value="Cysteine proteinases"/>
    <property type="match status" value="1"/>
</dbReference>
<sequence length="275" mass="29647">MTDPRTTFANGFVAHSTLRGTVTAQRYTDGMLMCVTTPVAPIHRSATTPDLDRQVQYGRTVRVLDKQGERCFARDEASGHVGYIPHAALGPVARSTHVVATRQTLLFRAPDIKSPEPMPLGLGAQLTITAHDGKFAVTDHGFYAVASHLRHRDMPSTDFVAVAESLLGVPYLWGGNSAFGIDCSGLVSMALENSAMSCPADSDQQAEALGADVTDGTYQRGDLLFWRGHVAILVDPQTLIHANAHHMAVAYEPLDQAIKRIATQGDGQPIAHKRP</sequence>
<proteinExistence type="inferred from homology"/>
<feature type="domain" description="NlpC/P60" evidence="5">
    <location>
        <begin position="153"/>
        <end position="271"/>
    </location>
</feature>
<evidence type="ECO:0000256" key="1">
    <source>
        <dbReference type="ARBA" id="ARBA00007074"/>
    </source>
</evidence>
<dbReference type="Pfam" id="PF00877">
    <property type="entry name" value="NLPC_P60"/>
    <property type="match status" value="1"/>
</dbReference>
<keyword evidence="7" id="KW-1185">Reference proteome</keyword>
<evidence type="ECO:0000256" key="2">
    <source>
        <dbReference type="ARBA" id="ARBA00022670"/>
    </source>
</evidence>
<dbReference type="InterPro" id="IPR051794">
    <property type="entry name" value="PG_Endopeptidase_C40"/>
</dbReference>
<accession>A0A2R8AUC4</accession>
<dbReference type="Gene3D" id="3.90.1720.10">
    <property type="entry name" value="endopeptidase domain like (from Nostoc punctiforme)"/>
    <property type="match status" value="1"/>
</dbReference>
<dbReference type="GO" id="GO:0008234">
    <property type="term" value="F:cysteine-type peptidase activity"/>
    <property type="evidence" value="ECO:0007669"/>
    <property type="project" value="UniProtKB-KW"/>
</dbReference>
<dbReference type="AlphaFoldDB" id="A0A2R8AUC4"/>
<comment type="similarity">
    <text evidence="1">Belongs to the peptidase C40 family.</text>
</comment>
<dbReference type="PANTHER" id="PTHR47359">
    <property type="entry name" value="PEPTIDOGLYCAN DL-ENDOPEPTIDASE CWLO"/>
    <property type="match status" value="1"/>
</dbReference>
<evidence type="ECO:0000259" key="5">
    <source>
        <dbReference type="PROSITE" id="PS51935"/>
    </source>
</evidence>
<keyword evidence="2" id="KW-0645">Protease</keyword>
<evidence type="ECO:0000313" key="7">
    <source>
        <dbReference type="Proteomes" id="UP000244904"/>
    </source>
</evidence>
<name>A0A2R8AUC4_9RHOB</name>
<evidence type="ECO:0000313" key="6">
    <source>
        <dbReference type="EMBL" id="SPF79648.1"/>
    </source>
</evidence>
<dbReference type="InterPro" id="IPR000064">
    <property type="entry name" value="NLP_P60_dom"/>
</dbReference>
<organism evidence="6 7">
    <name type="scientific">Pseudoprimorskyibacter insulae</name>
    <dbReference type="NCBI Taxonomy" id="1695997"/>
    <lineage>
        <taxon>Bacteria</taxon>
        <taxon>Pseudomonadati</taxon>
        <taxon>Pseudomonadota</taxon>
        <taxon>Alphaproteobacteria</taxon>
        <taxon>Rhodobacterales</taxon>
        <taxon>Paracoccaceae</taxon>
        <taxon>Pseudoprimorskyibacter</taxon>
    </lineage>
</organism>
<dbReference type="EC" id="3.4.22.-" evidence="6"/>
<reference evidence="7" key="1">
    <citation type="submission" date="2018-03" db="EMBL/GenBank/DDBJ databases">
        <authorList>
            <person name="Rodrigo-Torres L."/>
            <person name="Arahal R. D."/>
            <person name="Lucena T."/>
        </authorList>
    </citation>
    <scope>NUCLEOTIDE SEQUENCE [LARGE SCALE GENOMIC DNA]</scope>
    <source>
        <strain evidence="7">CECT 8871</strain>
    </source>
</reference>
<gene>
    <name evidence="6" type="ORF">PRI8871_01445</name>
</gene>
<keyword evidence="3 6" id="KW-0378">Hydrolase</keyword>
<dbReference type="RefSeq" id="WP_181389403.1">
    <property type="nucleotide sequence ID" value="NZ_OMOJ01000002.1"/>
</dbReference>
<evidence type="ECO:0000256" key="4">
    <source>
        <dbReference type="ARBA" id="ARBA00022807"/>
    </source>
</evidence>
<dbReference type="EMBL" id="OMOJ01000002">
    <property type="protein sequence ID" value="SPF79648.1"/>
    <property type="molecule type" value="Genomic_DNA"/>
</dbReference>
<dbReference type="PANTHER" id="PTHR47359:SF3">
    <property type="entry name" value="NLP_P60 DOMAIN-CONTAINING PROTEIN-RELATED"/>
    <property type="match status" value="1"/>
</dbReference>
<keyword evidence="4" id="KW-0788">Thiol protease</keyword>
<dbReference type="Proteomes" id="UP000244904">
    <property type="component" value="Unassembled WGS sequence"/>
</dbReference>
<dbReference type="GO" id="GO:0006508">
    <property type="term" value="P:proteolysis"/>
    <property type="evidence" value="ECO:0007669"/>
    <property type="project" value="UniProtKB-KW"/>
</dbReference>
<evidence type="ECO:0000256" key="3">
    <source>
        <dbReference type="ARBA" id="ARBA00022801"/>
    </source>
</evidence>
<dbReference type="InterPro" id="IPR038765">
    <property type="entry name" value="Papain-like_cys_pep_sf"/>
</dbReference>
<dbReference type="PROSITE" id="PS51935">
    <property type="entry name" value="NLPC_P60"/>
    <property type="match status" value="1"/>
</dbReference>
<protein>
    <submittedName>
        <fullName evidence="6">Dipeptidyl-peptidase 6</fullName>
        <ecNumber evidence="6">3.4.22.-</ecNumber>
    </submittedName>
</protein>